<feature type="region of interest" description="Disordered" evidence="1">
    <location>
        <begin position="529"/>
        <end position="579"/>
    </location>
</feature>
<feature type="domain" description="GH16" evidence="3">
    <location>
        <begin position="113"/>
        <end position="293"/>
    </location>
</feature>
<organism evidence="4 5">
    <name type="scientific">Botryotinia fuckeliana (strain T4)</name>
    <name type="common">Noble rot fungus</name>
    <name type="synonym">Botrytis cinerea</name>
    <dbReference type="NCBI Taxonomy" id="999810"/>
    <lineage>
        <taxon>Eukaryota</taxon>
        <taxon>Fungi</taxon>
        <taxon>Dikarya</taxon>
        <taxon>Ascomycota</taxon>
        <taxon>Pezizomycotina</taxon>
        <taxon>Leotiomycetes</taxon>
        <taxon>Helotiales</taxon>
        <taxon>Sclerotiniaceae</taxon>
        <taxon>Botrytis</taxon>
    </lineage>
</organism>
<dbReference type="STRING" id="999810.G2Y6A9"/>
<feature type="transmembrane region" description="Helical" evidence="2">
    <location>
        <begin position="366"/>
        <end position="387"/>
    </location>
</feature>
<sequence>MIHRSARMLEKRTGSSMYWFARFGSSLQNERLDLDKLIGLINSPVIKMKNSTSNCSCGYYDPATENLFTDFLIVYFNETTAFPSDVFQNQEYANKYEKSWNAQYRSGADPSNVQITNSTSTGIRNSSSLEFTINPPTSEHLVKGGAIRTLRSDIQYGSFRSTIRPAQAWTGGTGMSMLLKYNETQNIQINSLNAQKPTDAWINTLLADEFPNRVYGLNFSTLANNVTYSPEIDPWDFTEVRMDWTKDTVQFYIGNVLARSVSTKNVSSKRFPITPSPLLFKLWSNGDSYFTAGPPTRNTTANLGWTRSFFNSSIMTKEQHNEFDTRCTVTDACLMDDTSLRGYTAFGVDSIAKWKATHHESGVRTFAYICLSCSVALTVLLLCNVTFQRWPTKDSKTPKEPKVHSCYRLPPQISNSKFLSSSNTTPTMSTRASSMDLKSPKDDLEITKVGFTPGSSTLTLKDMVNQETTRMSNNSPFAASRQHSTSNMSGFTLNDPISPSASQNKIYSFNDTPNDSMAITPQSSLLFGKDGHPTIDDATPHNSFIYSKNPAETSEKEDCSMPDVTKSNETENSRPAPPNHVASEVPAPIAFPAAPINARTAPTKRIEYLAGLISIATLLVTLIHFIFTFSPAMGMVGALEHYSYEIMIRKTIGSYLLNQILLGLFFITSTRFLISRYLRTGDLGSIAEKTTGRTFRVMIPIAACAMLEYFLIDVGALTWLEYLPSISWTTWPYAVAYTDFAHYISEILELVYLLPNAAPLITYNYCTGVLWTIPVQIEGSWITLLGCIVVREIKTPWKRMCYYAFCIINHWYAQSWGTFFWFGVLYTDLDVTFKYKKWFKDHAFVLWTGIVIGFMLAIAALSNDLITAWTGFSLPIVERGIHPDPESGLPIAQTANAGYPEYFNPRFNGIIFAVGLQFVIENCYFVQCFLSMKLWLMLFPHIFTIYLIHGLIWWSLGSTVCVHLAANTSLPYWSVALITAIVCYGTLFASLPVLTPVVETLGKNVTGNIWRMAHIKPAPRRKTLFPFADRLFLDYEEKTGEVVDEQKDVEKKAGINVHEEEL</sequence>
<protein>
    <recommendedName>
        <fullName evidence="3">GH16 domain-containing protein</fullName>
    </recommendedName>
</protein>
<dbReference type="PANTHER" id="PTHR38121:SF2">
    <property type="entry name" value="ACYLTRANSFERASE 3 DOMAIN-CONTAINING PROTEIN"/>
    <property type="match status" value="1"/>
</dbReference>
<feature type="transmembrane region" description="Helical" evidence="2">
    <location>
        <begin position="695"/>
        <end position="720"/>
    </location>
</feature>
<dbReference type="CDD" id="cd00413">
    <property type="entry name" value="Glyco_hydrolase_16"/>
    <property type="match status" value="1"/>
</dbReference>
<evidence type="ECO:0000313" key="5">
    <source>
        <dbReference type="Proteomes" id="UP000008177"/>
    </source>
</evidence>
<evidence type="ECO:0000259" key="3">
    <source>
        <dbReference type="Pfam" id="PF00722"/>
    </source>
</evidence>
<dbReference type="SUPFAM" id="SSF49899">
    <property type="entry name" value="Concanavalin A-like lectins/glucanases"/>
    <property type="match status" value="1"/>
</dbReference>
<keyword evidence="2" id="KW-0472">Membrane</keyword>
<dbReference type="HOGENOM" id="CLU_297715_0_0_1"/>
<evidence type="ECO:0000313" key="4">
    <source>
        <dbReference type="EMBL" id="CCD48161.1"/>
    </source>
</evidence>
<keyword evidence="2" id="KW-0812">Transmembrane</keyword>
<evidence type="ECO:0000256" key="2">
    <source>
        <dbReference type="SAM" id="Phobius"/>
    </source>
</evidence>
<dbReference type="Proteomes" id="UP000008177">
    <property type="component" value="Unplaced contigs"/>
</dbReference>
<dbReference type="Pfam" id="PF00722">
    <property type="entry name" value="Glyco_hydro_16"/>
    <property type="match status" value="1"/>
</dbReference>
<name>G2Y6A9_BOTF4</name>
<dbReference type="InterPro" id="IPR013320">
    <property type="entry name" value="ConA-like_dom_sf"/>
</dbReference>
<dbReference type="PANTHER" id="PTHR38121">
    <property type="entry name" value="GH16 DOMAIN-CONTAINING PROTEIN"/>
    <property type="match status" value="1"/>
</dbReference>
<dbReference type="Gene3D" id="2.60.120.200">
    <property type="match status" value="1"/>
</dbReference>
<dbReference type="GO" id="GO:0004553">
    <property type="term" value="F:hydrolase activity, hydrolyzing O-glycosyl compounds"/>
    <property type="evidence" value="ECO:0007669"/>
    <property type="project" value="InterPro"/>
</dbReference>
<accession>G2Y6A9</accession>
<feature type="transmembrane region" description="Helical" evidence="2">
    <location>
        <begin position="844"/>
        <end position="862"/>
    </location>
</feature>
<feature type="transmembrane region" description="Helical" evidence="2">
    <location>
        <begin position="942"/>
        <end position="966"/>
    </location>
</feature>
<feature type="compositionally biased region" description="Polar residues" evidence="1">
    <location>
        <begin position="418"/>
        <end position="433"/>
    </location>
</feature>
<reference evidence="5" key="1">
    <citation type="journal article" date="2011" name="PLoS Genet.">
        <title>Genomic analysis of the necrotrophic fungal pathogens Sclerotinia sclerotiorum and Botrytis cinerea.</title>
        <authorList>
            <person name="Amselem J."/>
            <person name="Cuomo C.A."/>
            <person name="van Kan J.A."/>
            <person name="Viaud M."/>
            <person name="Benito E.P."/>
            <person name="Couloux A."/>
            <person name="Coutinho P.M."/>
            <person name="de Vries R.P."/>
            <person name="Dyer P.S."/>
            <person name="Fillinger S."/>
            <person name="Fournier E."/>
            <person name="Gout L."/>
            <person name="Hahn M."/>
            <person name="Kohn L."/>
            <person name="Lapalu N."/>
            <person name="Plummer K.M."/>
            <person name="Pradier J.M."/>
            <person name="Quevillon E."/>
            <person name="Sharon A."/>
            <person name="Simon A."/>
            <person name="ten Have A."/>
            <person name="Tudzynski B."/>
            <person name="Tudzynski P."/>
            <person name="Wincker P."/>
            <person name="Andrew M."/>
            <person name="Anthouard V."/>
            <person name="Beever R.E."/>
            <person name="Beffa R."/>
            <person name="Benoit I."/>
            <person name="Bouzid O."/>
            <person name="Brault B."/>
            <person name="Chen Z."/>
            <person name="Choquer M."/>
            <person name="Collemare J."/>
            <person name="Cotton P."/>
            <person name="Danchin E.G."/>
            <person name="Da Silva C."/>
            <person name="Gautier A."/>
            <person name="Giraud C."/>
            <person name="Giraud T."/>
            <person name="Gonzalez C."/>
            <person name="Grossetete S."/>
            <person name="Guldener U."/>
            <person name="Henrissat B."/>
            <person name="Howlett B.J."/>
            <person name="Kodira C."/>
            <person name="Kretschmer M."/>
            <person name="Lappartient A."/>
            <person name="Leroch M."/>
            <person name="Levis C."/>
            <person name="Mauceli E."/>
            <person name="Neuveglise C."/>
            <person name="Oeser B."/>
            <person name="Pearson M."/>
            <person name="Poulain J."/>
            <person name="Poussereau N."/>
            <person name="Quesneville H."/>
            <person name="Rascle C."/>
            <person name="Schumacher J."/>
            <person name="Segurens B."/>
            <person name="Sexton A."/>
            <person name="Silva E."/>
            <person name="Sirven C."/>
            <person name="Soanes D.M."/>
            <person name="Talbot N.J."/>
            <person name="Templeton M."/>
            <person name="Yandava C."/>
            <person name="Yarden O."/>
            <person name="Zeng Q."/>
            <person name="Rollins J.A."/>
            <person name="Lebrun M.H."/>
            <person name="Dickman M."/>
        </authorList>
    </citation>
    <scope>NUCLEOTIDE SEQUENCE [LARGE SCALE GENOMIC DNA]</scope>
    <source>
        <strain evidence="5">T4</strain>
    </source>
</reference>
<feature type="transmembrane region" description="Helical" evidence="2">
    <location>
        <begin position="769"/>
        <end position="790"/>
    </location>
</feature>
<feature type="transmembrane region" description="Helical" evidence="2">
    <location>
        <begin position="652"/>
        <end position="674"/>
    </location>
</feature>
<feature type="compositionally biased region" description="Basic and acidic residues" evidence="1">
    <location>
        <begin position="529"/>
        <end position="539"/>
    </location>
</feature>
<gene>
    <name evidence="4" type="ORF">BofuT4_P111740.1</name>
</gene>
<evidence type="ECO:0000256" key="1">
    <source>
        <dbReference type="SAM" id="MobiDB-lite"/>
    </source>
</evidence>
<feature type="transmembrane region" description="Helical" evidence="2">
    <location>
        <begin position="608"/>
        <end position="632"/>
    </location>
</feature>
<dbReference type="GO" id="GO:0005975">
    <property type="term" value="P:carbohydrate metabolic process"/>
    <property type="evidence" value="ECO:0007669"/>
    <property type="project" value="InterPro"/>
</dbReference>
<dbReference type="OrthoDB" id="25131at2759"/>
<proteinExistence type="predicted"/>
<feature type="region of interest" description="Disordered" evidence="1">
    <location>
        <begin position="418"/>
        <end position="439"/>
    </location>
</feature>
<dbReference type="EMBL" id="FQ790291">
    <property type="protein sequence ID" value="CCD48161.1"/>
    <property type="molecule type" value="Genomic_DNA"/>
</dbReference>
<feature type="transmembrane region" description="Helical" evidence="2">
    <location>
        <begin position="972"/>
        <end position="994"/>
    </location>
</feature>
<dbReference type="InterPro" id="IPR000757">
    <property type="entry name" value="Beta-glucanase-like"/>
</dbReference>
<keyword evidence="2" id="KW-1133">Transmembrane helix</keyword>
<dbReference type="InParanoid" id="G2Y6A9"/>
<dbReference type="eggNOG" id="ENOG502QU2I">
    <property type="taxonomic scope" value="Eukaryota"/>
</dbReference>
<dbReference type="AlphaFoldDB" id="G2Y6A9"/>
<feature type="compositionally biased region" description="Polar residues" evidence="1">
    <location>
        <begin position="540"/>
        <end position="552"/>
    </location>
</feature>